<name>A0A7X9X1R2_9BURK</name>
<keyword evidence="2" id="KW-1185">Reference proteome</keyword>
<evidence type="ECO:0000313" key="2">
    <source>
        <dbReference type="Proteomes" id="UP000583127"/>
    </source>
</evidence>
<organism evidence="1 2">
    <name type="scientific">Paraburkholderia antibiotica</name>
    <dbReference type="NCBI Taxonomy" id="2728839"/>
    <lineage>
        <taxon>Bacteria</taxon>
        <taxon>Pseudomonadati</taxon>
        <taxon>Pseudomonadota</taxon>
        <taxon>Betaproteobacteria</taxon>
        <taxon>Burkholderiales</taxon>
        <taxon>Burkholderiaceae</taxon>
        <taxon>Paraburkholderia</taxon>
    </lineage>
</organism>
<gene>
    <name evidence="1" type="ORF">HHL14_03035</name>
</gene>
<proteinExistence type="predicted"/>
<reference evidence="1 2" key="1">
    <citation type="submission" date="2020-04" db="EMBL/GenBank/DDBJ databases">
        <title>Paraburkholderia sp. G-4-1-8 isolated from soil.</title>
        <authorList>
            <person name="Dahal R.H."/>
        </authorList>
    </citation>
    <scope>NUCLEOTIDE SEQUENCE [LARGE SCALE GENOMIC DNA]</scope>
    <source>
        <strain evidence="1 2">G-4-1-8</strain>
    </source>
</reference>
<dbReference type="Proteomes" id="UP000583127">
    <property type="component" value="Unassembled WGS sequence"/>
</dbReference>
<dbReference type="EMBL" id="JABBFZ010000001">
    <property type="protein sequence ID" value="NML29807.1"/>
    <property type="molecule type" value="Genomic_DNA"/>
</dbReference>
<dbReference type="AlphaFoldDB" id="A0A7X9X1R2"/>
<protein>
    <submittedName>
        <fullName evidence="1">Uncharacterized protein</fullName>
    </submittedName>
</protein>
<evidence type="ECO:0000313" key="1">
    <source>
        <dbReference type="EMBL" id="NML29807.1"/>
    </source>
</evidence>
<dbReference type="RefSeq" id="WP_169496078.1">
    <property type="nucleotide sequence ID" value="NZ_JABBFZ010000001.1"/>
</dbReference>
<accession>A0A7X9X1R2</accession>
<sequence>MKNIVIRIEKPVNSKADFTWDDHGYSLMCKITYLAANPSKVLNLSEKLDLQFNIREHNYILTGGFFEMMLDPQKRIIDWSIYTNPKQWIRTERTFEEAVPASARIDAEFDENGRTSMGEPKEFHEPIRGAFYLSWAQSSTWYEIAPGMALGVTEQNHLAELRLDGFFLPEVEQKVERLSLWKKLRQLI</sequence>
<comment type="caution">
    <text evidence="1">The sequence shown here is derived from an EMBL/GenBank/DDBJ whole genome shotgun (WGS) entry which is preliminary data.</text>
</comment>